<dbReference type="VEuPathDB" id="CryptoDB:Vbra_21147"/>
<gene>
    <name evidence="3" type="ORF">Vbra_21147</name>
</gene>
<evidence type="ECO:0000256" key="2">
    <source>
        <dbReference type="SAM" id="MobiDB-lite"/>
    </source>
</evidence>
<organism evidence="3 4">
    <name type="scientific">Vitrella brassicaformis (strain CCMP3155)</name>
    <dbReference type="NCBI Taxonomy" id="1169540"/>
    <lineage>
        <taxon>Eukaryota</taxon>
        <taxon>Sar</taxon>
        <taxon>Alveolata</taxon>
        <taxon>Colpodellida</taxon>
        <taxon>Vitrellaceae</taxon>
        <taxon>Vitrella</taxon>
    </lineage>
</organism>
<dbReference type="AlphaFoldDB" id="A0A0G4EYP8"/>
<accession>A0A0G4EYP8</accession>
<dbReference type="Proteomes" id="UP000041254">
    <property type="component" value="Unassembled WGS sequence"/>
</dbReference>
<proteinExistence type="predicted"/>
<evidence type="ECO:0000313" key="4">
    <source>
        <dbReference type="Proteomes" id="UP000041254"/>
    </source>
</evidence>
<feature type="region of interest" description="Disordered" evidence="2">
    <location>
        <begin position="209"/>
        <end position="285"/>
    </location>
</feature>
<name>A0A0G4EYP8_VITBC</name>
<feature type="compositionally biased region" description="Basic and acidic residues" evidence="2">
    <location>
        <begin position="222"/>
        <end position="233"/>
    </location>
</feature>
<dbReference type="EMBL" id="CDMY01000352">
    <property type="protein sequence ID" value="CEM04489.1"/>
    <property type="molecule type" value="Genomic_DNA"/>
</dbReference>
<feature type="coiled-coil region" evidence="1">
    <location>
        <begin position="19"/>
        <end position="89"/>
    </location>
</feature>
<dbReference type="InParanoid" id="A0A0G4EYP8"/>
<evidence type="ECO:0000256" key="1">
    <source>
        <dbReference type="SAM" id="Coils"/>
    </source>
</evidence>
<keyword evidence="4" id="KW-1185">Reference proteome</keyword>
<feature type="coiled-coil region" evidence="1">
    <location>
        <begin position="118"/>
        <end position="159"/>
    </location>
</feature>
<reference evidence="3 4" key="1">
    <citation type="submission" date="2014-11" db="EMBL/GenBank/DDBJ databases">
        <authorList>
            <person name="Zhu J."/>
            <person name="Qi W."/>
            <person name="Song R."/>
        </authorList>
    </citation>
    <scope>NUCLEOTIDE SEQUENCE [LARGE SCALE GENOMIC DNA]</scope>
</reference>
<feature type="compositionally biased region" description="Acidic residues" evidence="2">
    <location>
        <begin position="234"/>
        <end position="246"/>
    </location>
</feature>
<protein>
    <submittedName>
        <fullName evidence="3">Uncharacterized protein</fullName>
    </submittedName>
</protein>
<feature type="region of interest" description="Disordered" evidence="2">
    <location>
        <begin position="373"/>
        <end position="392"/>
    </location>
</feature>
<keyword evidence="1" id="KW-0175">Coiled coil</keyword>
<feature type="compositionally biased region" description="Gly residues" evidence="2">
    <location>
        <begin position="375"/>
        <end position="384"/>
    </location>
</feature>
<evidence type="ECO:0000313" key="3">
    <source>
        <dbReference type="EMBL" id="CEM04489.1"/>
    </source>
</evidence>
<sequence length="392" mass="42964">MAGAGEPNTKKVSAWMSRYKKNNAVLDTLTEQVERLRTQVHKMEREVLAGETEYGREVNLILQDLKRRSEEAREQLQIEKEKNTAVARQVAEGRKAKLSLQKQWESLEVDYAKKRGLYEKRVQEKEALDKQIEALSHKLENLALQKAKCQAELAQLREDRQLEQSFLDVRNTEIRLLSDTLTSTQHASTLHNVRHPLHLDPALTDAYEHNMHLPPPASHHHQQGDDHIDPEHIDLDDESACDDDDHDSGIPHAVGAPSGPLDTIPELSEDPSNTVTPARHTPADRLLLPPAGSLSLMRQQGVGQDMAAVGTPPAPVLMMCEGGVGCSGSNEVEDGSNEAVQGESPECVDLGSPVPPEVSAMPTHMPGEMAIGAQQAGGVGGGQGARREVQMQ</sequence>